<dbReference type="Pfam" id="PF11741">
    <property type="entry name" value="AMIN"/>
    <property type="match status" value="1"/>
</dbReference>
<feature type="chain" id="PRO_5012437078" evidence="15">
    <location>
        <begin position="27"/>
        <end position="847"/>
    </location>
</feature>
<keyword evidence="5" id="KW-0410">Iron transport</keyword>
<evidence type="ECO:0000313" key="20">
    <source>
        <dbReference type="Proteomes" id="UP000185984"/>
    </source>
</evidence>
<proteinExistence type="inferred from homology"/>
<dbReference type="InterPro" id="IPR010105">
    <property type="entry name" value="TonB_sidphr_rcpt"/>
</dbReference>
<keyword evidence="10 14" id="KW-0798">TonB box</keyword>
<evidence type="ECO:0000256" key="3">
    <source>
        <dbReference type="ARBA" id="ARBA00022448"/>
    </source>
</evidence>
<dbReference type="InterPro" id="IPR012910">
    <property type="entry name" value="Plug_dom"/>
</dbReference>
<keyword evidence="20" id="KW-1185">Reference proteome</keyword>
<protein>
    <submittedName>
        <fullName evidence="19">Ferrichrome-iron receptor</fullName>
    </submittedName>
</protein>
<dbReference type="InterPro" id="IPR039426">
    <property type="entry name" value="TonB-dep_rcpt-like"/>
</dbReference>
<evidence type="ECO:0000256" key="10">
    <source>
        <dbReference type="ARBA" id="ARBA00023077"/>
    </source>
</evidence>
<keyword evidence="19" id="KW-0675">Receptor</keyword>
<evidence type="ECO:0000256" key="6">
    <source>
        <dbReference type="ARBA" id="ARBA00022692"/>
    </source>
</evidence>
<dbReference type="Gene3D" id="2.40.170.20">
    <property type="entry name" value="TonB-dependent receptor, beta-barrel domain"/>
    <property type="match status" value="1"/>
</dbReference>
<evidence type="ECO:0000259" key="16">
    <source>
        <dbReference type="Pfam" id="PF00593"/>
    </source>
</evidence>
<dbReference type="EMBL" id="MRCC01000004">
    <property type="protein sequence ID" value="OKH27971.1"/>
    <property type="molecule type" value="Genomic_DNA"/>
</dbReference>
<evidence type="ECO:0000256" key="1">
    <source>
        <dbReference type="ARBA" id="ARBA00004571"/>
    </source>
</evidence>
<feature type="signal peptide" evidence="15">
    <location>
        <begin position="1"/>
        <end position="26"/>
    </location>
</feature>
<evidence type="ECO:0000256" key="9">
    <source>
        <dbReference type="ARBA" id="ARBA00023065"/>
    </source>
</evidence>
<dbReference type="FunFam" id="2.40.170.20:FF:000005">
    <property type="entry name" value="TonB-dependent siderophore receptor"/>
    <property type="match status" value="1"/>
</dbReference>
<evidence type="ECO:0000313" key="19">
    <source>
        <dbReference type="EMBL" id="OKH27971.1"/>
    </source>
</evidence>
<organism evidence="19 20">
    <name type="scientific">Chroogloeocystis siderophila 5.2 s.c.1</name>
    <dbReference type="NCBI Taxonomy" id="247279"/>
    <lineage>
        <taxon>Bacteria</taxon>
        <taxon>Bacillati</taxon>
        <taxon>Cyanobacteriota</taxon>
        <taxon>Cyanophyceae</taxon>
        <taxon>Oscillatoriophycideae</taxon>
        <taxon>Chroococcales</taxon>
        <taxon>Chroococcaceae</taxon>
        <taxon>Chroogloeocystis</taxon>
    </lineage>
</organism>
<dbReference type="STRING" id="247279.NIES1031_05145"/>
<evidence type="ECO:0000256" key="14">
    <source>
        <dbReference type="RuleBase" id="RU003357"/>
    </source>
</evidence>
<feature type="domain" description="TonB-dependent receptor plug" evidence="17">
    <location>
        <begin position="205"/>
        <end position="302"/>
    </location>
</feature>
<keyword evidence="4 13" id="KW-1134">Transmembrane beta strand</keyword>
<keyword evidence="6 13" id="KW-0812">Transmembrane</keyword>
<evidence type="ECO:0000256" key="4">
    <source>
        <dbReference type="ARBA" id="ARBA00022452"/>
    </source>
</evidence>
<dbReference type="Pfam" id="PF00593">
    <property type="entry name" value="TonB_dep_Rec_b-barrel"/>
    <property type="match status" value="1"/>
</dbReference>
<dbReference type="InterPro" id="IPR036942">
    <property type="entry name" value="Beta-barrel_TonB_sf"/>
</dbReference>
<dbReference type="NCBIfam" id="TIGR01783">
    <property type="entry name" value="TonB-siderophor"/>
    <property type="match status" value="1"/>
</dbReference>
<dbReference type="OrthoDB" id="427542at2"/>
<keyword evidence="8" id="KW-0408">Iron</keyword>
<evidence type="ECO:0000256" key="12">
    <source>
        <dbReference type="ARBA" id="ARBA00023237"/>
    </source>
</evidence>
<dbReference type="FunFam" id="2.170.130.10:FF:000001">
    <property type="entry name" value="Catecholate siderophore TonB-dependent receptor"/>
    <property type="match status" value="1"/>
</dbReference>
<comment type="subcellular location">
    <subcellularLocation>
        <location evidence="1 13">Cell outer membrane</location>
        <topology evidence="1 13">Multi-pass membrane protein</topology>
    </subcellularLocation>
</comment>
<name>A0A1U7HWP3_9CHRO</name>
<feature type="domain" description="TonB-dependent receptor-like beta-barrel" evidence="16">
    <location>
        <begin position="376"/>
        <end position="813"/>
    </location>
</feature>
<dbReference type="Proteomes" id="UP000185984">
    <property type="component" value="Unassembled WGS sequence"/>
</dbReference>
<dbReference type="InterPro" id="IPR021731">
    <property type="entry name" value="AMIN_dom"/>
</dbReference>
<dbReference type="Gene3D" id="2.170.130.10">
    <property type="entry name" value="TonB-dependent receptor, plug domain"/>
    <property type="match status" value="1"/>
</dbReference>
<sequence length="847" mass="94264">MKSLQRSLALTLASILSILVAQIAQAQTFSELEEARSHSQSPATTVKEWLAQIEETENESPVQVTNIQILTTDQGLEIILETQDELLTVDPETFRIEGNTLIADIPNAVLALPETSEFVANNPTEQIASVRVTQLDTSTIQVSVLGDGALPTEAVTLRTGDVVYSLNEAQNEEDEEIVITVTGEQLQQGYFVPDAVTGTRTETPLRDIPQSIQVVPQQVLREQQVTQLDEALRNVSSVTSNNLFGNFTNFTIRGFSNAPVLRNGFRQYGNLRSVPETAGLEQIEVLKGPASILFGDLQPGGAINVVSKQPLAEPFYEAEIQVGSRDFFRPRIDITGPLTTEENLRYRFNALVQNDSGFRGFDQNYERFFLAPVLAWEIDDRTDITFDLGFTYDKQPLDFGLVAFGDGVVDVPRDRITNEPADESDTTFLNAGYLLEHRFNENWRLVNAFRYFDQSYFASFYFPTIFDEETGDLLRSFQTRDLDFQTYSLQTNIVGEFTTGAIGHTLLFGVDLSRQTENFFGQFTPPISPLNIFDPVYGATPRPDIAELPTLVDNFTAQNRLGVYLQDQIDLFDNLKLLAGIRYDTVEQRREQNPSFTNEEGSEVTQSDDAFTPRIGLVYQPIPAISLYGSYSRSFNPNAVTTVTGDFLEPERGEGWEVGVKAELNPGLFATLAYYDIRKQNVATSDPVNPDFSVATGEQRSQGVELDLTGELLPGWNLIAAYAYTDARVTQDTDIPTGNRLVNVPRHSASLWTTYTVQTGDLQGLGFGVGFNYVGNRLGDLENTYNLGDYFLTNAAIFYQRDRYRVALNFRNIFDVNHFVASNAGGRTSGIQVGAPFTVIGSLSVEF</sequence>
<evidence type="ECO:0000256" key="13">
    <source>
        <dbReference type="PROSITE-ProRule" id="PRU01360"/>
    </source>
</evidence>
<dbReference type="InterPro" id="IPR000531">
    <property type="entry name" value="Beta-barrel_TonB"/>
</dbReference>
<dbReference type="GO" id="GO:0015891">
    <property type="term" value="P:siderophore transport"/>
    <property type="evidence" value="ECO:0007669"/>
    <property type="project" value="InterPro"/>
</dbReference>
<dbReference type="PANTHER" id="PTHR32552:SF68">
    <property type="entry name" value="FERRICHROME OUTER MEMBRANE TRANSPORTER_PHAGE RECEPTOR"/>
    <property type="match status" value="1"/>
</dbReference>
<keyword evidence="7 15" id="KW-0732">Signal</keyword>
<dbReference type="RefSeq" id="WP_073548433.1">
    <property type="nucleotide sequence ID" value="NZ_CAWMVK010000034.1"/>
</dbReference>
<dbReference type="PROSITE" id="PS52016">
    <property type="entry name" value="TONB_DEPENDENT_REC_3"/>
    <property type="match status" value="1"/>
</dbReference>
<dbReference type="CDD" id="cd01347">
    <property type="entry name" value="ligand_gated_channel"/>
    <property type="match status" value="1"/>
</dbReference>
<evidence type="ECO:0000259" key="18">
    <source>
        <dbReference type="Pfam" id="PF11741"/>
    </source>
</evidence>
<evidence type="ECO:0000256" key="8">
    <source>
        <dbReference type="ARBA" id="ARBA00023004"/>
    </source>
</evidence>
<keyword evidence="9" id="KW-0406">Ion transport</keyword>
<evidence type="ECO:0000259" key="17">
    <source>
        <dbReference type="Pfam" id="PF07715"/>
    </source>
</evidence>
<keyword evidence="12 13" id="KW-0998">Cell outer membrane</keyword>
<evidence type="ECO:0000256" key="15">
    <source>
        <dbReference type="SAM" id="SignalP"/>
    </source>
</evidence>
<dbReference type="GO" id="GO:0038023">
    <property type="term" value="F:signaling receptor activity"/>
    <property type="evidence" value="ECO:0007669"/>
    <property type="project" value="InterPro"/>
</dbReference>
<evidence type="ECO:0000256" key="7">
    <source>
        <dbReference type="ARBA" id="ARBA00022729"/>
    </source>
</evidence>
<evidence type="ECO:0000256" key="5">
    <source>
        <dbReference type="ARBA" id="ARBA00022496"/>
    </source>
</evidence>
<keyword evidence="11 13" id="KW-0472">Membrane</keyword>
<dbReference type="GO" id="GO:0009279">
    <property type="term" value="C:cell outer membrane"/>
    <property type="evidence" value="ECO:0007669"/>
    <property type="project" value="UniProtKB-SubCell"/>
</dbReference>
<dbReference type="AlphaFoldDB" id="A0A1U7HWP3"/>
<accession>A0A1U7HWP3</accession>
<dbReference type="PANTHER" id="PTHR32552">
    <property type="entry name" value="FERRICHROME IRON RECEPTOR-RELATED"/>
    <property type="match status" value="1"/>
</dbReference>
<feature type="domain" description="AMIN" evidence="18">
    <location>
        <begin position="67"/>
        <end position="158"/>
    </location>
</feature>
<reference evidence="19 20" key="1">
    <citation type="submission" date="2016-11" db="EMBL/GenBank/DDBJ databases">
        <title>Draft Genome Sequences of Nine Cyanobacterial Strains from Diverse Habitats.</title>
        <authorList>
            <person name="Zhu T."/>
            <person name="Hou S."/>
            <person name="Lu X."/>
            <person name="Hess W.R."/>
        </authorList>
    </citation>
    <scope>NUCLEOTIDE SEQUENCE [LARGE SCALE GENOMIC DNA]</scope>
    <source>
        <strain evidence="19 20">5.2 s.c.1</strain>
    </source>
</reference>
<dbReference type="Pfam" id="PF07715">
    <property type="entry name" value="Plug"/>
    <property type="match status" value="1"/>
</dbReference>
<comment type="similarity">
    <text evidence="2 13 14">Belongs to the TonB-dependent receptor family.</text>
</comment>
<dbReference type="SUPFAM" id="SSF56935">
    <property type="entry name" value="Porins"/>
    <property type="match status" value="1"/>
</dbReference>
<keyword evidence="3 13" id="KW-0813">Transport</keyword>
<dbReference type="InterPro" id="IPR037066">
    <property type="entry name" value="Plug_dom_sf"/>
</dbReference>
<gene>
    <name evidence="19" type="ORF">NIES1031_05145</name>
</gene>
<dbReference type="GO" id="GO:0015344">
    <property type="term" value="F:siderophore uptake transmembrane transporter activity"/>
    <property type="evidence" value="ECO:0007669"/>
    <property type="project" value="TreeGrafter"/>
</dbReference>
<evidence type="ECO:0000256" key="2">
    <source>
        <dbReference type="ARBA" id="ARBA00009810"/>
    </source>
</evidence>
<evidence type="ECO:0000256" key="11">
    <source>
        <dbReference type="ARBA" id="ARBA00023136"/>
    </source>
</evidence>
<comment type="caution">
    <text evidence="19">The sequence shown here is derived from an EMBL/GenBank/DDBJ whole genome shotgun (WGS) entry which is preliminary data.</text>
</comment>